<comment type="caution">
    <text evidence="1">The sequence shown here is derived from an EMBL/GenBank/DDBJ whole genome shotgun (WGS) entry which is preliminary data.</text>
</comment>
<proteinExistence type="predicted"/>
<name>A0ABQ1TKP3_9GAMM</name>
<reference evidence="2" key="1">
    <citation type="journal article" date="2019" name="Int. J. Syst. Evol. Microbiol.">
        <title>The Global Catalogue of Microorganisms (GCM) 10K type strain sequencing project: providing services to taxonomists for standard genome sequencing and annotation.</title>
        <authorList>
            <consortium name="The Broad Institute Genomics Platform"/>
            <consortium name="The Broad Institute Genome Sequencing Center for Infectious Disease"/>
            <person name="Wu L."/>
            <person name="Ma J."/>
        </authorList>
    </citation>
    <scope>NUCLEOTIDE SEQUENCE [LARGE SCALE GENOMIC DNA]</scope>
    <source>
        <strain evidence="2">CGMCC 1.15394</strain>
    </source>
</reference>
<evidence type="ECO:0000313" key="1">
    <source>
        <dbReference type="EMBL" id="GGE98011.1"/>
    </source>
</evidence>
<dbReference type="Proteomes" id="UP000638462">
    <property type="component" value="Unassembled WGS sequence"/>
</dbReference>
<protein>
    <submittedName>
        <fullName evidence="1">Uncharacterized protein</fullName>
    </submittedName>
</protein>
<keyword evidence="2" id="KW-1185">Reference proteome</keyword>
<gene>
    <name evidence="1" type="ORF">GCM10008027_23620</name>
</gene>
<dbReference type="EMBL" id="BMIT01000008">
    <property type="protein sequence ID" value="GGE98011.1"/>
    <property type="molecule type" value="Genomic_DNA"/>
</dbReference>
<evidence type="ECO:0000313" key="2">
    <source>
        <dbReference type="Proteomes" id="UP000638462"/>
    </source>
</evidence>
<sequence length="103" mass="11835">MLMLPALLFITVLNFLQVRFLHCYKAGICYSRGFGKRYINAEDILAVEFNQVAFITVFKISLQNGKSYQFMNWQVDEQQQSDIAKLYKSKAGCAIKPNLQCKA</sequence>
<organism evidence="1 2">
    <name type="scientific">Pseudoalteromonas gelatinilytica</name>
    <dbReference type="NCBI Taxonomy" id="1703256"/>
    <lineage>
        <taxon>Bacteria</taxon>
        <taxon>Pseudomonadati</taxon>
        <taxon>Pseudomonadota</taxon>
        <taxon>Gammaproteobacteria</taxon>
        <taxon>Alteromonadales</taxon>
        <taxon>Pseudoalteromonadaceae</taxon>
        <taxon>Pseudoalteromonas</taxon>
    </lineage>
</organism>
<accession>A0ABQ1TKP3</accession>